<organism evidence="1 2">
    <name type="scientific">Sphingomonas morindae</name>
    <dbReference type="NCBI Taxonomy" id="1541170"/>
    <lineage>
        <taxon>Bacteria</taxon>
        <taxon>Pseudomonadati</taxon>
        <taxon>Pseudomonadota</taxon>
        <taxon>Alphaproteobacteria</taxon>
        <taxon>Sphingomonadales</taxon>
        <taxon>Sphingomonadaceae</taxon>
        <taxon>Sphingomonas</taxon>
    </lineage>
</organism>
<evidence type="ECO:0000313" key="2">
    <source>
        <dbReference type="Proteomes" id="UP001056937"/>
    </source>
</evidence>
<dbReference type="CDD" id="cd19166">
    <property type="entry name" value="HemeO-bac"/>
    <property type="match status" value="1"/>
</dbReference>
<dbReference type="Gene3D" id="1.20.910.10">
    <property type="entry name" value="Heme oxygenase-like"/>
    <property type="match status" value="1"/>
</dbReference>
<dbReference type="Pfam" id="PF01126">
    <property type="entry name" value="Heme_oxygenase"/>
    <property type="match status" value="1"/>
</dbReference>
<dbReference type="InterPro" id="IPR016084">
    <property type="entry name" value="Haem_Oase-like_multi-hlx"/>
</dbReference>
<accession>A0ABY4XA80</accession>
<proteinExistence type="predicted"/>
<gene>
    <name evidence="1" type="ORF">LHA26_04060</name>
</gene>
<sequence length="204" mass="22226">MTKLIVEGAPLLHEESRAKRLKALTCEQHAQLDSALSQADTFASVEAYGRFLVMQLQFHRAVDALYRHPRLQALIPQLVERRRLPLVALDLSDLGLSAPPPVQPPVFAEAAPIEVATALGWLYVAEGSNLGASLLRKQVAKIGLSDDFGARHLAPAREGPAEQWRRFVEALDAAPLSVVDDARAGAGAREAFALVRSLADRHIF</sequence>
<evidence type="ECO:0000313" key="1">
    <source>
        <dbReference type="EMBL" id="USI73656.1"/>
    </source>
</evidence>
<dbReference type="RefSeq" id="WP_252167462.1">
    <property type="nucleotide sequence ID" value="NZ_CP084930.1"/>
</dbReference>
<reference evidence="1" key="1">
    <citation type="journal article" date="2022" name="Toxins">
        <title>Genomic Analysis of Sphingopyxis sp. USTB-05 for Biodegrading Cyanobacterial Hepatotoxins.</title>
        <authorList>
            <person name="Liu C."/>
            <person name="Xu Q."/>
            <person name="Zhao Z."/>
            <person name="Zhang H."/>
            <person name="Liu X."/>
            <person name="Yin C."/>
            <person name="Liu Y."/>
            <person name="Yan H."/>
        </authorList>
    </citation>
    <scope>NUCLEOTIDE SEQUENCE</scope>
    <source>
        <strain evidence="1">NBD5</strain>
    </source>
</reference>
<keyword evidence="2" id="KW-1185">Reference proteome</keyword>
<dbReference type="Proteomes" id="UP001056937">
    <property type="component" value="Chromosome 1"/>
</dbReference>
<protein>
    <submittedName>
        <fullName evidence="1">Biliverdin-producing heme oxygenase</fullName>
    </submittedName>
</protein>
<dbReference type="EMBL" id="CP084930">
    <property type="protein sequence ID" value="USI73656.1"/>
    <property type="molecule type" value="Genomic_DNA"/>
</dbReference>
<name>A0ABY4XA80_9SPHN</name>
<dbReference type="InterPro" id="IPR016053">
    <property type="entry name" value="Haem_Oase-like"/>
</dbReference>
<dbReference type="SUPFAM" id="SSF48613">
    <property type="entry name" value="Heme oxygenase-like"/>
    <property type="match status" value="1"/>
</dbReference>